<accession>A0ABQ8FN59</accession>
<name>A0ABQ8FN59_9FUNG</name>
<comment type="caution">
    <text evidence="2">The sequence shown here is derived from an EMBL/GenBank/DDBJ whole genome shotgun (WGS) entry which is preliminary data.</text>
</comment>
<protein>
    <recommendedName>
        <fullName evidence="4">IGFBP N-terminal domain-containing protein</fullName>
    </recommendedName>
</protein>
<evidence type="ECO:0000313" key="3">
    <source>
        <dbReference type="Proteomes" id="UP001648503"/>
    </source>
</evidence>
<feature type="signal peptide" evidence="1">
    <location>
        <begin position="1"/>
        <end position="23"/>
    </location>
</feature>
<dbReference type="Proteomes" id="UP001648503">
    <property type="component" value="Unassembled WGS sequence"/>
</dbReference>
<evidence type="ECO:0000256" key="1">
    <source>
        <dbReference type="SAM" id="SignalP"/>
    </source>
</evidence>
<dbReference type="EMBL" id="JAFCIX010000060">
    <property type="protein sequence ID" value="KAH6599749.1"/>
    <property type="molecule type" value="Genomic_DNA"/>
</dbReference>
<proteinExistence type="predicted"/>
<reference evidence="2 3" key="1">
    <citation type="submission" date="2021-02" db="EMBL/GenBank/DDBJ databases">
        <title>Variation within the Batrachochytrium salamandrivorans European outbreak.</title>
        <authorList>
            <person name="Kelly M."/>
            <person name="Pasmans F."/>
            <person name="Shea T.P."/>
            <person name="Munoz J.F."/>
            <person name="Carranza S."/>
            <person name="Cuomo C.A."/>
            <person name="Martel A."/>
        </authorList>
    </citation>
    <scope>NUCLEOTIDE SEQUENCE [LARGE SCALE GENOMIC DNA]</scope>
    <source>
        <strain evidence="2 3">AMFP18/2</strain>
    </source>
</reference>
<sequence length="199" mass="19369">MIAAGYITAFAAVFAASAAVVSAQVPGGMNAICGDNLPSTPPCIPTMKCARPDGVGADKPGICVLREGSVASLGGTCGGFSSSSPRCYIGLVCKAPEVADMPGVCVAAAPTPQGETTTAATATATAATATAPVPASSTIMGAPTGVPTSAPTTWSGPSSTTSIVPFSSASPLSSTATPFVPQSPLWALAILVVSNALFY</sequence>
<evidence type="ECO:0000313" key="2">
    <source>
        <dbReference type="EMBL" id="KAH6599749.1"/>
    </source>
</evidence>
<feature type="chain" id="PRO_5045868140" description="IGFBP N-terminal domain-containing protein" evidence="1">
    <location>
        <begin position="24"/>
        <end position="199"/>
    </location>
</feature>
<organism evidence="2 3">
    <name type="scientific">Batrachochytrium salamandrivorans</name>
    <dbReference type="NCBI Taxonomy" id="1357716"/>
    <lineage>
        <taxon>Eukaryota</taxon>
        <taxon>Fungi</taxon>
        <taxon>Fungi incertae sedis</taxon>
        <taxon>Chytridiomycota</taxon>
        <taxon>Chytridiomycota incertae sedis</taxon>
        <taxon>Chytridiomycetes</taxon>
        <taxon>Rhizophydiales</taxon>
        <taxon>Rhizophydiales incertae sedis</taxon>
        <taxon>Batrachochytrium</taxon>
    </lineage>
</organism>
<evidence type="ECO:0008006" key="4">
    <source>
        <dbReference type="Google" id="ProtNLM"/>
    </source>
</evidence>
<gene>
    <name evidence="2" type="ORF">BASA50_002774</name>
</gene>
<keyword evidence="1" id="KW-0732">Signal</keyword>
<keyword evidence="3" id="KW-1185">Reference proteome</keyword>